<name>A0A7I8JX96_SPIIN</name>
<gene>
    <name evidence="2" type="ORF">SI8410_01000731</name>
</gene>
<accession>A0A7I8JX96</accession>
<evidence type="ECO:0000313" key="3">
    <source>
        <dbReference type="Proteomes" id="UP000663760"/>
    </source>
</evidence>
<evidence type="ECO:0000313" key="2">
    <source>
        <dbReference type="EMBL" id="CAA7388522.1"/>
    </source>
</evidence>
<keyword evidence="3" id="KW-1185">Reference proteome</keyword>
<dbReference type="EMBL" id="LR746264">
    <property type="protein sequence ID" value="CAA7388522.1"/>
    <property type="molecule type" value="Genomic_DNA"/>
</dbReference>
<organism evidence="2 3">
    <name type="scientific">Spirodela intermedia</name>
    <name type="common">Intermediate duckweed</name>
    <dbReference type="NCBI Taxonomy" id="51605"/>
    <lineage>
        <taxon>Eukaryota</taxon>
        <taxon>Viridiplantae</taxon>
        <taxon>Streptophyta</taxon>
        <taxon>Embryophyta</taxon>
        <taxon>Tracheophyta</taxon>
        <taxon>Spermatophyta</taxon>
        <taxon>Magnoliopsida</taxon>
        <taxon>Liliopsida</taxon>
        <taxon>Araceae</taxon>
        <taxon>Lemnoideae</taxon>
        <taxon>Spirodela</taxon>
    </lineage>
</organism>
<evidence type="ECO:0000256" key="1">
    <source>
        <dbReference type="SAM" id="MobiDB-lite"/>
    </source>
</evidence>
<feature type="compositionally biased region" description="Basic and acidic residues" evidence="1">
    <location>
        <begin position="56"/>
        <end position="65"/>
    </location>
</feature>
<reference evidence="2" key="1">
    <citation type="submission" date="2020-02" db="EMBL/GenBank/DDBJ databases">
        <authorList>
            <person name="Scholz U."/>
            <person name="Mascher M."/>
            <person name="Fiebig A."/>
        </authorList>
    </citation>
    <scope>NUCLEOTIDE SEQUENCE</scope>
</reference>
<dbReference type="AlphaFoldDB" id="A0A7I8JX96"/>
<sequence length="72" mass="8137">MNGRKTSFISLWNILGALERPNGMTFHSYKPSLILKNDGERDSSPLAQETPAVRVQPERRVKTKEPGFCYTA</sequence>
<feature type="region of interest" description="Disordered" evidence="1">
    <location>
        <begin position="37"/>
        <end position="72"/>
    </location>
</feature>
<protein>
    <submittedName>
        <fullName evidence="2">Uncharacterized protein</fullName>
    </submittedName>
</protein>
<proteinExistence type="predicted"/>
<dbReference type="Proteomes" id="UP000663760">
    <property type="component" value="Chromosome 1"/>
</dbReference>